<name>A0A938XDM7_9CLOT</name>
<sequence>MKEISIIRKFVYLSLIFGILFVILIPPFQSPDEDSHFKKAYVIAEGQLYPAVVNGEKGFYLSRSIEEYISGTLESIGNLDYKFSYSEIISEEQKSITYDDREFQQFSTMSTSPIGHIIPAIGIMVGKGVAALAAKDPSVVFLLYFARFFSLISYIVIVSLAIRITPILKTTFCIIGCMPMSLFLASSVSYDMLLIGCSFIFAALCFWLLYDDKVTMQYKHMLAFGIIAYVFLALKIIYLSIYLLLVVVLYDQYQKKNISLKRSLKNVALALTVFFLLELAISIIPDFIVSSQIQTGAGTGGMSLSQQQMHYVIKDPFGFANTLYCTIKAGRNYYISSTVGLFGLVDTPMISLVIYLFVFISILVALAELALTNVKVLWYHKIAVFVSTIIGVVGAFLAMYIYWTPLIFGVGAKTIEGVQGRYFIPFLPVAVLVLGNSFLRRRKLIKMCGVVLVENGVLLSILTLIVSVTTVILRYWIS</sequence>
<feature type="transmembrane region" description="Helical" evidence="1">
    <location>
        <begin position="222"/>
        <end position="245"/>
    </location>
</feature>
<feature type="transmembrane region" description="Helical" evidence="1">
    <location>
        <begin position="451"/>
        <end position="477"/>
    </location>
</feature>
<dbReference type="Proteomes" id="UP000705508">
    <property type="component" value="Unassembled WGS sequence"/>
</dbReference>
<dbReference type="Pfam" id="PF09913">
    <property type="entry name" value="DUF2142"/>
    <property type="match status" value="1"/>
</dbReference>
<feature type="transmembrane region" description="Helical" evidence="1">
    <location>
        <begin position="266"/>
        <end position="284"/>
    </location>
</feature>
<comment type="caution">
    <text evidence="2">The sequence shown here is derived from an EMBL/GenBank/DDBJ whole genome shotgun (WGS) entry which is preliminary data.</text>
</comment>
<organism evidence="2 3">
    <name type="scientific">Mordavella massiliensis</name>
    <dbReference type="NCBI Taxonomy" id="1871024"/>
    <lineage>
        <taxon>Bacteria</taxon>
        <taxon>Bacillati</taxon>
        <taxon>Bacillota</taxon>
        <taxon>Clostridia</taxon>
        <taxon>Eubacteriales</taxon>
        <taxon>Clostridiaceae</taxon>
        <taxon>Mordavella</taxon>
    </lineage>
</organism>
<feature type="transmembrane region" description="Helical" evidence="1">
    <location>
        <begin position="349"/>
        <end position="370"/>
    </location>
</feature>
<dbReference type="InterPro" id="IPR018674">
    <property type="entry name" value="DUF2142_membrane"/>
</dbReference>
<feature type="transmembrane region" description="Helical" evidence="1">
    <location>
        <begin position="12"/>
        <end position="29"/>
    </location>
</feature>
<feature type="transmembrane region" description="Helical" evidence="1">
    <location>
        <begin position="167"/>
        <end position="185"/>
    </location>
</feature>
<keyword evidence="1" id="KW-0812">Transmembrane</keyword>
<dbReference type="RefSeq" id="WP_204906819.1">
    <property type="nucleotide sequence ID" value="NZ_JACJKS010000012.1"/>
</dbReference>
<keyword evidence="1" id="KW-0472">Membrane</keyword>
<dbReference type="EMBL" id="JACJKS010000012">
    <property type="protein sequence ID" value="MBM6948814.1"/>
    <property type="molecule type" value="Genomic_DNA"/>
</dbReference>
<reference evidence="2" key="1">
    <citation type="submission" date="2020-08" db="EMBL/GenBank/DDBJ databases">
        <authorList>
            <person name="Cejkova D."/>
            <person name="Kubasova T."/>
            <person name="Jahodarova E."/>
            <person name="Rychlik I."/>
        </authorList>
    </citation>
    <scope>NUCLEOTIDE SEQUENCE</scope>
    <source>
        <strain evidence="2">An582</strain>
    </source>
</reference>
<evidence type="ECO:0000313" key="2">
    <source>
        <dbReference type="EMBL" id="MBM6948814.1"/>
    </source>
</evidence>
<feature type="transmembrane region" description="Helical" evidence="1">
    <location>
        <begin position="422"/>
        <end position="439"/>
    </location>
</feature>
<protein>
    <submittedName>
        <fullName evidence="2">DUF2142 domain-containing protein</fullName>
    </submittedName>
</protein>
<keyword evidence="1" id="KW-1133">Transmembrane helix</keyword>
<reference evidence="2" key="2">
    <citation type="journal article" date="2021" name="Sci. Rep.">
        <title>The distribution of antibiotic resistance genes in chicken gut microbiota commensals.</title>
        <authorList>
            <person name="Juricova H."/>
            <person name="Matiasovicova J."/>
            <person name="Kubasova T."/>
            <person name="Cejkova D."/>
            <person name="Rychlik I."/>
        </authorList>
    </citation>
    <scope>NUCLEOTIDE SEQUENCE</scope>
    <source>
        <strain evidence="2">An582</strain>
    </source>
</reference>
<accession>A0A938XDM7</accession>
<feature type="transmembrane region" description="Helical" evidence="1">
    <location>
        <begin position="382"/>
        <end position="402"/>
    </location>
</feature>
<feature type="transmembrane region" description="Helical" evidence="1">
    <location>
        <begin position="141"/>
        <end position="161"/>
    </location>
</feature>
<evidence type="ECO:0000256" key="1">
    <source>
        <dbReference type="SAM" id="Phobius"/>
    </source>
</evidence>
<gene>
    <name evidence="2" type="ORF">H6A20_09145</name>
</gene>
<dbReference type="AlphaFoldDB" id="A0A938XDM7"/>
<evidence type="ECO:0000313" key="3">
    <source>
        <dbReference type="Proteomes" id="UP000705508"/>
    </source>
</evidence>
<feature type="transmembrane region" description="Helical" evidence="1">
    <location>
        <begin position="192"/>
        <end position="210"/>
    </location>
</feature>
<feature type="transmembrane region" description="Helical" evidence="1">
    <location>
        <begin position="114"/>
        <end position="134"/>
    </location>
</feature>
<proteinExistence type="predicted"/>